<feature type="domain" description="FAD/NAD(P)-binding" evidence="2">
    <location>
        <begin position="47"/>
        <end position="335"/>
    </location>
</feature>
<evidence type="ECO:0000256" key="1">
    <source>
        <dbReference type="SAM" id="SignalP"/>
    </source>
</evidence>
<proteinExistence type="predicted"/>
<name>A0A9P6G863_9PLEO</name>
<dbReference type="GO" id="GO:0005737">
    <property type="term" value="C:cytoplasm"/>
    <property type="evidence" value="ECO:0007669"/>
    <property type="project" value="TreeGrafter"/>
</dbReference>
<dbReference type="PANTHER" id="PTHR43735:SF5">
    <property type="entry name" value="FAD_NAD(P)-BINDING DOMAIN-CONTAINING PROTEIN"/>
    <property type="match status" value="1"/>
</dbReference>
<comment type="caution">
    <text evidence="3">The sequence shown here is derived from an EMBL/GenBank/DDBJ whole genome shotgun (WGS) entry which is preliminary data.</text>
</comment>
<dbReference type="PRINTS" id="PR00411">
    <property type="entry name" value="PNDRDTASEI"/>
</dbReference>
<dbReference type="OrthoDB" id="202203at2759"/>
<evidence type="ECO:0000313" key="3">
    <source>
        <dbReference type="EMBL" id="KAF9730518.1"/>
    </source>
</evidence>
<dbReference type="EMBL" id="WJXW01000014">
    <property type="protein sequence ID" value="KAF9730518.1"/>
    <property type="molecule type" value="Genomic_DNA"/>
</dbReference>
<dbReference type="PANTHER" id="PTHR43735">
    <property type="entry name" value="APOPTOSIS-INDUCING FACTOR 1"/>
    <property type="match status" value="1"/>
</dbReference>
<evidence type="ECO:0000259" key="2">
    <source>
        <dbReference type="Pfam" id="PF07992"/>
    </source>
</evidence>
<accession>A0A9P6G863</accession>
<feature type="chain" id="PRO_5040242914" description="FAD/NAD(P)-binding domain-containing protein" evidence="1">
    <location>
        <begin position="21"/>
        <end position="419"/>
    </location>
</feature>
<protein>
    <recommendedName>
        <fullName evidence="2">FAD/NAD(P)-binding domain-containing protein</fullName>
    </recommendedName>
</protein>
<dbReference type="Pfam" id="PF07992">
    <property type="entry name" value="Pyr_redox_2"/>
    <property type="match status" value="1"/>
</dbReference>
<keyword evidence="1" id="KW-0732">Signal</keyword>
<dbReference type="GO" id="GO:0050660">
    <property type="term" value="F:flavin adenine dinucleotide binding"/>
    <property type="evidence" value="ECO:0007669"/>
    <property type="project" value="TreeGrafter"/>
</dbReference>
<dbReference type="PRINTS" id="PR00368">
    <property type="entry name" value="FADPNR"/>
</dbReference>
<sequence length="419" mass="46482">MISDHILLTLQVLPILPTLAATNLRQRISAFIHERTYQAPPDGHVKNVIVIGGSFGGYQAVKRLTKTLPTGYRVVLVEKNSHLNYVFAFPRFIVVKGHEQNAFIPYSGISKGALEGIFHHIQDTAMEVTERFVELKSGARLEYEYLVIATGSSSKLPSKVSSTESKYAQQELRGMQDKIRQAGRIAIVGGGAVGVQLVSDIKDFYPEKEVTLIHSRAQLLHSFGPRLRDLITETLTGMGVTLRLNARPDLSSETNTLKFWNGDEEMYDLIIPCTGQQPNSNIISTVSPASISKETSHILVKPTLQVMDDRYPYIFAFGDVAATGGPRMGRAAMFQADIVVDNIQQLIAGSRNLCVYKPKFWFEGAIKLTLGKNRVALYIQQENGQEILVDSNLGHEDGDVKSQWAFFGADAEELETRKI</sequence>
<dbReference type="Gene3D" id="3.50.50.100">
    <property type="match status" value="1"/>
</dbReference>
<organism evidence="3 4">
    <name type="scientific">Paraphaeosphaeria minitans</name>
    <dbReference type="NCBI Taxonomy" id="565426"/>
    <lineage>
        <taxon>Eukaryota</taxon>
        <taxon>Fungi</taxon>
        <taxon>Dikarya</taxon>
        <taxon>Ascomycota</taxon>
        <taxon>Pezizomycotina</taxon>
        <taxon>Dothideomycetes</taxon>
        <taxon>Pleosporomycetidae</taxon>
        <taxon>Pleosporales</taxon>
        <taxon>Massarineae</taxon>
        <taxon>Didymosphaeriaceae</taxon>
        <taxon>Paraphaeosphaeria</taxon>
    </lineage>
</organism>
<dbReference type="Proteomes" id="UP000756921">
    <property type="component" value="Unassembled WGS sequence"/>
</dbReference>
<dbReference type="GO" id="GO:0004174">
    <property type="term" value="F:electron-transferring-flavoprotein dehydrogenase activity"/>
    <property type="evidence" value="ECO:0007669"/>
    <property type="project" value="TreeGrafter"/>
</dbReference>
<reference evidence="3" key="1">
    <citation type="journal article" date="2020" name="Mol. Plant Microbe Interact.">
        <title>Genome Sequence of the Biocontrol Agent Coniothyrium minitans strain Conio (IMI 134523).</title>
        <authorList>
            <person name="Patel D."/>
            <person name="Shittu T.A."/>
            <person name="Baroncelli R."/>
            <person name="Muthumeenakshi S."/>
            <person name="Osborne T.H."/>
            <person name="Janganan T.K."/>
            <person name="Sreenivasaprasad S."/>
        </authorList>
    </citation>
    <scope>NUCLEOTIDE SEQUENCE</scope>
    <source>
        <strain evidence="3">Conio</strain>
    </source>
</reference>
<dbReference type="SUPFAM" id="SSF51905">
    <property type="entry name" value="FAD/NAD(P)-binding domain"/>
    <property type="match status" value="1"/>
</dbReference>
<evidence type="ECO:0000313" key="4">
    <source>
        <dbReference type="Proteomes" id="UP000756921"/>
    </source>
</evidence>
<keyword evidence="4" id="KW-1185">Reference proteome</keyword>
<feature type="signal peptide" evidence="1">
    <location>
        <begin position="1"/>
        <end position="20"/>
    </location>
</feature>
<gene>
    <name evidence="3" type="ORF">PMIN01_11387</name>
</gene>
<dbReference type="AlphaFoldDB" id="A0A9P6G863"/>
<dbReference type="InterPro" id="IPR023753">
    <property type="entry name" value="FAD/NAD-binding_dom"/>
</dbReference>
<dbReference type="InterPro" id="IPR036188">
    <property type="entry name" value="FAD/NAD-bd_sf"/>
</dbReference>